<dbReference type="EMBL" id="QSMZ01000049">
    <property type="protein sequence ID" value="KAA6449232.1"/>
    <property type="molecule type" value="Genomic_DNA"/>
</dbReference>
<feature type="compositionally biased region" description="Basic and acidic residues" evidence="1">
    <location>
        <begin position="1065"/>
        <end position="1099"/>
    </location>
</feature>
<name>A0A9W7UNP8_BACCE</name>
<proteinExistence type="predicted"/>
<dbReference type="Proteomes" id="UP000323321">
    <property type="component" value="Unassembled WGS sequence"/>
</dbReference>
<dbReference type="RefSeq" id="WP_150159422.1">
    <property type="nucleotide sequence ID" value="NZ_QSMZ01000049.1"/>
</dbReference>
<reference evidence="2 3" key="1">
    <citation type="submission" date="2018-08" db="EMBL/GenBank/DDBJ databases">
        <title>Bacillus phenotypic plasticity.</title>
        <authorList>
            <person name="Hurtado E."/>
        </authorList>
    </citation>
    <scope>NUCLEOTIDE SEQUENCE [LARGE SCALE GENOMIC DNA]</scope>
    <source>
        <strain evidence="2 3">111b</strain>
    </source>
</reference>
<gene>
    <name evidence="2" type="ORF">DX932_30310</name>
</gene>
<accession>A0A9W7UNP8</accession>
<evidence type="ECO:0000313" key="3">
    <source>
        <dbReference type="Proteomes" id="UP000323321"/>
    </source>
</evidence>
<evidence type="ECO:0000313" key="2">
    <source>
        <dbReference type="EMBL" id="KAA6449232.1"/>
    </source>
</evidence>
<protein>
    <submittedName>
        <fullName evidence="2">Uncharacterized protein</fullName>
    </submittedName>
</protein>
<feature type="region of interest" description="Disordered" evidence="1">
    <location>
        <begin position="1065"/>
        <end position="1117"/>
    </location>
</feature>
<organism evidence="2 3">
    <name type="scientific">Bacillus cereus</name>
    <dbReference type="NCBI Taxonomy" id="1396"/>
    <lineage>
        <taxon>Bacteria</taxon>
        <taxon>Bacillati</taxon>
        <taxon>Bacillota</taxon>
        <taxon>Bacilli</taxon>
        <taxon>Bacillales</taxon>
        <taxon>Bacillaceae</taxon>
        <taxon>Bacillus</taxon>
        <taxon>Bacillus cereus group</taxon>
    </lineage>
</organism>
<sequence>MSLWSKDQPTHLSIFVTDPETGQPTSNLPLYAEVTVPKIIPIQPLDGRLASIIISIINDVDPQITQLTQETVISITERVLPNTIDIASFISLNHYEKIKDLFKFVFKNVLEMSKFQHFSQIKPDDLEEFISTALRNSTTEFNLILIEPPKETNNNLWADPLGVLTTDHVGYASFDLKRLRPEVRQRLSEAIHMRRNNSKSISKIELWIQPYGQKKRFEVLAQARFSFDSVVACLSIPPIEVPIGLNNLSLKSLQNPSLTDWRLSPASFAASPKTLLGADGCEELLPANLALKEFVLRQVVRLTDQPDIFGDVPIDCKPAYIDEYKVSWYSLGHSLGEILYSLPLAPAETVKLAVIDWSWDSLTKRDENTKMTEELLHQTHRDRIITETMKAGIKEMQNGSSFMGGTATSAGATGGLNMGMLGIGAAIGNSWSIGGASSTSKGSREFALENVQRLSDSFSQASSAQREINSTVVLQARQEEKESIQTRTFTNYNHSHTLTILYYEVLRHYRVTVEWVRRRPALLMKIPNKVFTTSDFETTKEQDGSIKEINFKKLITYRFQLEPVLLDPTLKAAFDALEKQDAITEYKKKNSIPSTQLISSIQPWSGDIEFVLFEIGIWTRKEHGTNDTIVAYIIQADEGLDNNVKHKRMELHYVYKGPNGHSVHDINSGENNAGSRFGNAGVRWTVLKPFDHKEPGFKPVKWKDIIAFQFEKWGNGADWAIDALQITAFDKDGFAYELTKGGRYEVDLYFGEGSEPQSQSFSFINRPGLRPTPDLSLAEERLINKLIEHFKINIDYYNQFLLFGIEPNSIAIQMEGKVHNNKSYTEIVEPTPLEVFGDYIAYPLAMRSINKDTLIVELAAALNGNDPNRRQWATSKLAALPEQERENMLELIELASTKSERLITVPTRGVFAEGKLGHCNISEEIDNTRFWKWEEHPIPFEAPDINPVNPIQPQPQQTTAQPTAFPQSLVNIVNPTPAPDPTGLTSAMNLLGQANIFRDMSGRQDVAEFLKRLSDNTIGIAEAANKARELQSKYGTELDKNEKGFILGQNQIDADVAKEIIKHQREEAQQIKPNEAHDAIKLSESETRKGNKTPEEHKAYSKQVQENIKGASPKKKKSHIKLQINLQGYGPRPLIGRFGINVQQRGKEVGFLLATDRSDSGILTVEVLNDYDDNRYDVKLYGEVLAGVGINAELKGQNTVTIPRSDFDLYDYFYLKALAKTDSFEYLTTKSEEVVKEVAEKLGSSIDLAFKSIISMKVEGGMEWKDGKSHTSQTAVKVNVVYYTGGFTISYDKGDQT</sequence>
<evidence type="ECO:0000256" key="1">
    <source>
        <dbReference type="SAM" id="MobiDB-lite"/>
    </source>
</evidence>
<comment type="caution">
    <text evidence="2">The sequence shown here is derived from an EMBL/GenBank/DDBJ whole genome shotgun (WGS) entry which is preliminary data.</text>
</comment>